<keyword evidence="9" id="KW-1185">Reference proteome</keyword>
<evidence type="ECO:0000256" key="4">
    <source>
        <dbReference type="ARBA" id="ARBA00022844"/>
    </source>
</evidence>
<comment type="similarity">
    <text evidence="7">Belongs to the Leviviricetes maturation protein family.</text>
</comment>
<gene>
    <name evidence="8" type="primary">SRR7976300_5_1</name>
</gene>
<dbReference type="Pfam" id="PF03863">
    <property type="entry name" value="Phage_mat-A"/>
    <property type="match status" value="1"/>
</dbReference>
<dbReference type="GeneID" id="80398983"/>
<reference evidence="8" key="1">
    <citation type="submission" date="2020-09" db="EMBL/GenBank/DDBJ databases">
        <title>Leviviricetes taxonomy.</title>
        <authorList>
            <person name="Stockdale S.R."/>
            <person name="Callanan J."/>
            <person name="Adriaenssens E.M."/>
            <person name="Kuhn J.H."/>
            <person name="Rumnieks J."/>
            <person name="Shkoporov A."/>
            <person name="Draper L.A."/>
            <person name="Ross P."/>
            <person name="Hill C."/>
        </authorList>
    </citation>
    <scope>NUCLEOTIDE SEQUENCE</scope>
</reference>
<dbReference type="GO" id="GO:0039666">
    <property type="term" value="P:virion attachment to host cell pilus"/>
    <property type="evidence" value="ECO:0007669"/>
    <property type="project" value="UniProtKB-KW"/>
</dbReference>
<organism evidence="8 9">
    <name type="scientific">ssRNA phage SRR7976300_5</name>
    <dbReference type="NCBI Taxonomy" id="2786654"/>
    <lineage>
        <taxon>Viruses</taxon>
        <taxon>Riboviria</taxon>
        <taxon>Orthornavirae</taxon>
        <taxon>Lenarviricota</taxon>
        <taxon>Leviviricetes</taxon>
        <taxon>Norzivirales</taxon>
        <taxon>Fiersviridae</taxon>
        <taxon>Koteshevirus</taxon>
        <taxon>Koteshevirus asiovivens</taxon>
        <taxon>Sehcovirus asiovivens</taxon>
    </lineage>
</organism>
<dbReference type="KEGG" id="vg:80398983"/>
<dbReference type="RefSeq" id="YP_010769848.1">
    <property type="nucleotide sequence ID" value="NC_074089.1"/>
</dbReference>
<keyword evidence="2" id="KW-0945">Host-virus interaction</keyword>
<evidence type="ECO:0000256" key="7">
    <source>
        <dbReference type="ARBA" id="ARBA00035110"/>
    </source>
</evidence>
<evidence type="ECO:0000313" key="8">
    <source>
        <dbReference type="EMBL" id="DAD51099.1"/>
    </source>
</evidence>
<evidence type="ECO:0000256" key="1">
    <source>
        <dbReference type="ARBA" id="ARBA00004328"/>
    </source>
</evidence>
<feature type="non-terminal residue" evidence="8">
    <location>
        <position position="1"/>
    </location>
</feature>
<dbReference type="Proteomes" id="UP000679308">
    <property type="component" value="Segment"/>
</dbReference>
<dbReference type="EMBL" id="BK013719">
    <property type="protein sequence ID" value="DAD51099.1"/>
    <property type="molecule type" value="Genomic_RNA"/>
</dbReference>
<dbReference type="InterPro" id="IPR005563">
    <property type="entry name" value="A_protein"/>
</dbReference>
<keyword evidence="4" id="KW-0946">Virion</keyword>
<evidence type="ECO:0000256" key="5">
    <source>
        <dbReference type="ARBA" id="ARBA00023104"/>
    </source>
</evidence>
<keyword evidence="5" id="KW-1175">Viral attachment to host cell pilus</keyword>
<keyword evidence="6" id="KW-1160">Virus entry into host cell</keyword>
<evidence type="ECO:0000256" key="2">
    <source>
        <dbReference type="ARBA" id="ARBA00022581"/>
    </source>
</evidence>
<proteinExistence type="inferred from homology"/>
<sequence>RRKRRHHLTGRLSYDGFWLLSKLRLNGRFGTAYLAVPGTKLPLILHISSVWTQDERFHCFTRESITVNPITVAPAVSQQTLSPFMNYNGGLRGFWFQRTGYRQAKPYNLPLDFRFQSSKIHSFATNEPGNWGSGCDSVLYELTPDPRVYNKAYDKFKENLGNAASLAVTLAERKQAVEMIAKRATQLIAFSRALKKLDFLEASRVLGVTAPPNQRIRYKKGRRQPFTYAVWRDDNSGTVEQRARNFYLKKHRGRKPPVKVSKERGLIREDSHRAFANNYLEFHFGWSPLLSDIGNALDILTQGIPNYLVRGKASLTSSSTYIVGDGPVNRQRHTKTSGWSIRARVEVTDPNTRLASQMGFVNPLTVAWELVPFSFVVDWFVNVGDVLASYSDFLGFKFLESSVTSFNKDRVSTFYESIDYGVPIGVIRKSGSYEGVDVKRRVGPIPGPSLAVKPPWVLSPRRGLAAVSLLIQVFLSPKKA</sequence>
<name>A0A8S5L0U9_9VIRU</name>
<evidence type="ECO:0000313" key="9">
    <source>
        <dbReference type="Proteomes" id="UP000679308"/>
    </source>
</evidence>
<comment type="subcellular location">
    <subcellularLocation>
        <location evidence="1">Virion</location>
    </subcellularLocation>
</comment>
<accession>A0A8S5L0U9</accession>
<protein>
    <submittedName>
        <fullName evidence="8">Maturation protein</fullName>
    </submittedName>
</protein>
<keyword evidence="3" id="KW-1161">Viral attachment to host cell</keyword>
<evidence type="ECO:0000256" key="3">
    <source>
        <dbReference type="ARBA" id="ARBA00022804"/>
    </source>
</evidence>
<evidence type="ECO:0000256" key="6">
    <source>
        <dbReference type="ARBA" id="ARBA00023296"/>
    </source>
</evidence>
<dbReference type="GO" id="GO:0044423">
    <property type="term" value="C:virion component"/>
    <property type="evidence" value="ECO:0007669"/>
    <property type="project" value="UniProtKB-KW"/>
</dbReference>